<reference evidence="2" key="1">
    <citation type="journal article" date="2014" name="Int. J. Syst. Evol. Microbiol.">
        <title>Complete genome sequence of Corynebacterium casei LMG S-19264T (=DSM 44701T), isolated from a smear-ripened cheese.</title>
        <authorList>
            <consortium name="US DOE Joint Genome Institute (JGI-PGF)"/>
            <person name="Walter F."/>
            <person name="Albersmeier A."/>
            <person name="Kalinowski J."/>
            <person name="Ruckert C."/>
        </authorList>
    </citation>
    <scope>NUCLEOTIDE SEQUENCE</scope>
    <source>
        <strain evidence="2">JCM 4518</strain>
    </source>
</reference>
<name>A0A918W5K2_9ACTN</name>
<dbReference type="AlphaFoldDB" id="A0A918W5K2"/>
<feature type="domain" description="Lon proteolytic" evidence="1">
    <location>
        <begin position="156"/>
        <end position="239"/>
    </location>
</feature>
<dbReference type="GO" id="GO:0006508">
    <property type="term" value="P:proteolysis"/>
    <property type="evidence" value="ECO:0007669"/>
    <property type="project" value="InterPro"/>
</dbReference>
<dbReference type="Proteomes" id="UP000644020">
    <property type="component" value="Unassembled WGS sequence"/>
</dbReference>
<comment type="caution">
    <text evidence="2">The sequence shown here is derived from an EMBL/GenBank/DDBJ whole genome shotgun (WGS) entry which is preliminary data.</text>
</comment>
<dbReference type="SUPFAM" id="SSF54211">
    <property type="entry name" value="Ribosomal protein S5 domain 2-like"/>
    <property type="match status" value="1"/>
</dbReference>
<dbReference type="Gene3D" id="3.30.230.10">
    <property type="match status" value="1"/>
</dbReference>
<dbReference type="InterPro" id="IPR020568">
    <property type="entry name" value="Ribosomal_Su5_D2-typ_SF"/>
</dbReference>
<proteinExistence type="predicted"/>
<evidence type="ECO:0000259" key="1">
    <source>
        <dbReference type="Pfam" id="PF05362"/>
    </source>
</evidence>
<dbReference type="Pfam" id="PF05362">
    <property type="entry name" value="Lon_C"/>
    <property type="match status" value="1"/>
</dbReference>
<gene>
    <name evidence="2" type="ORF">GCM10010305_11820</name>
</gene>
<evidence type="ECO:0000313" key="2">
    <source>
        <dbReference type="EMBL" id="GHA70985.1"/>
    </source>
</evidence>
<reference evidence="2" key="2">
    <citation type="submission" date="2020-09" db="EMBL/GenBank/DDBJ databases">
        <authorList>
            <person name="Sun Q."/>
            <person name="Ohkuma M."/>
        </authorList>
    </citation>
    <scope>NUCLEOTIDE SEQUENCE</scope>
    <source>
        <strain evidence="2">JCM 4518</strain>
    </source>
</reference>
<dbReference type="GO" id="GO:0004176">
    <property type="term" value="F:ATP-dependent peptidase activity"/>
    <property type="evidence" value="ECO:0007669"/>
    <property type="project" value="InterPro"/>
</dbReference>
<accession>A0A918W5K2</accession>
<evidence type="ECO:0000313" key="3">
    <source>
        <dbReference type="Proteomes" id="UP000644020"/>
    </source>
</evidence>
<dbReference type="InterPro" id="IPR014721">
    <property type="entry name" value="Ribsml_uS5_D2-typ_fold_subgr"/>
</dbReference>
<organism evidence="2 3">
    <name type="scientific">Streptomyces termitum</name>
    <dbReference type="NCBI Taxonomy" id="67368"/>
    <lineage>
        <taxon>Bacteria</taxon>
        <taxon>Bacillati</taxon>
        <taxon>Actinomycetota</taxon>
        <taxon>Actinomycetes</taxon>
        <taxon>Kitasatosporales</taxon>
        <taxon>Streptomycetaceae</taxon>
        <taxon>Streptomyces</taxon>
    </lineage>
</organism>
<keyword evidence="3" id="KW-1185">Reference proteome</keyword>
<sequence>MLSRLSRMPRSRVLAACAVPVVALFAVAGLAPLPFALAQPGITADVLGKDKGREVITITGAPVRPTTGRLRMTTILATGPGTDVDLADVADAWFRTDRAVLPYANVYPPGKSDAEIEQRNLGQMKESQDDATLAALGFLKKDPEQVKVELHLADVGGPSAGLMFALGIVDKLDGDGDGGDLTGGRTIAGTGTIAPDGTVGAVGGVALKTQAAARDGATVFLVPKDECSDALAERPKELRLVPVATLSDAVGSLRALEQGRASQVPSC</sequence>
<dbReference type="GO" id="GO:0004252">
    <property type="term" value="F:serine-type endopeptidase activity"/>
    <property type="evidence" value="ECO:0007669"/>
    <property type="project" value="InterPro"/>
</dbReference>
<dbReference type="InterPro" id="IPR008269">
    <property type="entry name" value="Lon_proteolytic"/>
</dbReference>
<protein>
    <recommendedName>
        <fullName evidence="1">Lon proteolytic domain-containing protein</fullName>
    </recommendedName>
</protein>
<dbReference type="EMBL" id="BMUL01000002">
    <property type="protein sequence ID" value="GHA70985.1"/>
    <property type="molecule type" value="Genomic_DNA"/>
</dbReference>